<reference evidence="2 3" key="1">
    <citation type="submission" date="2020-06" db="EMBL/GenBank/DDBJ databases">
        <authorList>
            <person name="Li R."/>
            <person name="Bekaert M."/>
        </authorList>
    </citation>
    <scope>NUCLEOTIDE SEQUENCE [LARGE SCALE GENOMIC DNA]</scope>
    <source>
        <strain evidence="3">wild</strain>
    </source>
</reference>
<dbReference type="Proteomes" id="UP000507470">
    <property type="component" value="Unassembled WGS sequence"/>
</dbReference>
<gene>
    <name evidence="2" type="ORF">MCOR_18145</name>
</gene>
<keyword evidence="3" id="KW-1185">Reference proteome</keyword>
<feature type="region of interest" description="Disordered" evidence="1">
    <location>
        <begin position="85"/>
        <end position="104"/>
    </location>
</feature>
<evidence type="ECO:0008006" key="4">
    <source>
        <dbReference type="Google" id="ProtNLM"/>
    </source>
</evidence>
<organism evidence="2 3">
    <name type="scientific">Mytilus coruscus</name>
    <name type="common">Sea mussel</name>
    <dbReference type="NCBI Taxonomy" id="42192"/>
    <lineage>
        <taxon>Eukaryota</taxon>
        <taxon>Metazoa</taxon>
        <taxon>Spiralia</taxon>
        <taxon>Lophotrochozoa</taxon>
        <taxon>Mollusca</taxon>
        <taxon>Bivalvia</taxon>
        <taxon>Autobranchia</taxon>
        <taxon>Pteriomorphia</taxon>
        <taxon>Mytilida</taxon>
        <taxon>Mytiloidea</taxon>
        <taxon>Mytilidae</taxon>
        <taxon>Mytilinae</taxon>
        <taxon>Mytilus</taxon>
    </lineage>
</organism>
<name>A0A6J8BF65_MYTCO</name>
<evidence type="ECO:0000256" key="1">
    <source>
        <dbReference type="SAM" id="MobiDB-lite"/>
    </source>
</evidence>
<dbReference type="AlphaFoldDB" id="A0A6J8BF65"/>
<dbReference type="EMBL" id="CACVKT020003187">
    <property type="protein sequence ID" value="CAC5382303.1"/>
    <property type="molecule type" value="Genomic_DNA"/>
</dbReference>
<sequence length="291" mass="33267">MTNNIVEGMNTVIKRLNEWKEVTKDSAVLSFLYLQLYYCHVLLRGLCGTGNYYIKRRDIFASVNPSEKSTPGNVILMGVLRHQTRNSHHQPPAPAHTPVLAPTPSPTALPNKIFIYRLFDVMISGQSRLFTMMTNFKKRLRTMETKQDKLHAKQDKLEQMLTTQRQATPGLLAVATDDDTDDENSIPEEIIIPADRLFILKETAHSAGNFGLFGQEKLRNMYNWNGGGINAKREVCPRAKLAVRKYVVLYYPECRKENTFRNVVVHKVNDALRRPSVKACRRRLLDTPNPN</sequence>
<accession>A0A6J8BF65</accession>
<feature type="compositionally biased region" description="Pro residues" evidence="1">
    <location>
        <begin position="91"/>
        <end position="104"/>
    </location>
</feature>
<proteinExistence type="predicted"/>
<evidence type="ECO:0000313" key="3">
    <source>
        <dbReference type="Proteomes" id="UP000507470"/>
    </source>
</evidence>
<dbReference type="OrthoDB" id="6161295at2759"/>
<protein>
    <recommendedName>
        <fullName evidence="4">BEN domain-containing protein</fullName>
    </recommendedName>
</protein>
<evidence type="ECO:0000313" key="2">
    <source>
        <dbReference type="EMBL" id="CAC5382303.1"/>
    </source>
</evidence>